<dbReference type="PANTHER" id="PTHR34408">
    <property type="entry name" value="FAMILY PROTEIN, PUTATIVE-RELATED"/>
    <property type="match status" value="1"/>
</dbReference>
<sequence>MLNVRSGAGTSYSKIDVARYGNKFPILAHSSGWYKISINNKEGWVHGDYIKVTNATDVSTPLVRETPIIESRYSGEDIVAEAEKYLGVP</sequence>
<dbReference type="Gene3D" id="2.30.30.40">
    <property type="entry name" value="SH3 Domains"/>
    <property type="match status" value="1"/>
</dbReference>
<comment type="caution">
    <text evidence="2">The sequence shown here is derived from an EMBL/GenBank/DDBJ whole genome shotgun (WGS) entry which is preliminary data.</text>
</comment>
<dbReference type="PROSITE" id="PS51781">
    <property type="entry name" value="SH3B"/>
    <property type="match status" value="1"/>
</dbReference>
<dbReference type="SMART" id="SM00287">
    <property type="entry name" value="SH3b"/>
    <property type="match status" value="1"/>
</dbReference>
<dbReference type="InterPro" id="IPR003646">
    <property type="entry name" value="SH3-like_bac-type"/>
</dbReference>
<dbReference type="InterPro" id="IPR036028">
    <property type="entry name" value="SH3-like_dom_sf"/>
</dbReference>
<proteinExistence type="predicted"/>
<dbReference type="SUPFAM" id="SSF50044">
    <property type="entry name" value="SH3-domain"/>
    <property type="match status" value="1"/>
</dbReference>
<protein>
    <recommendedName>
        <fullName evidence="1">SH3b domain-containing protein</fullName>
    </recommendedName>
</protein>
<accession>A0A645GFN8</accession>
<dbReference type="PANTHER" id="PTHR34408:SF1">
    <property type="entry name" value="GLYCOSYL HYDROLASE FAMILY 19 DOMAIN-CONTAINING PROTEIN HI_1415"/>
    <property type="match status" value="1"/>
</dbReference>
<organism evidence="2">
    <name type="scientific">bioreactor metagenome</name>
    <dbReference type="NCBI Taxonomy" id="1076179"/>
    <lineage>
        <taxon>unclassified sequences</taxon>
        <taxon>metagenomes</taxon>
        <taxon>ecological metagenomes</taxon>
    </lineage>
</organism>
<dbReference type="InterPro" id="IPR052354">
    <property type="entry name" value="Cell_Wall_Dynamics_Protein"/>
</dbReference>
<gene>
    <name evidence="2" type="ORF">SDC9_173141</name>
</gene>
<dbReference type="EMBL" id="VSSQ01075002">
    <property type="protein sequence ID" value="MPN25727.1"/>
    <property type="molecule type" value="Genomic_DNA"/>
</dbReference>
<evidence type="ECO:0000313" key="2">
    <source>
        <dbReference type="EMBL" id="MPN25727.1"/>
    </source>
</evidence>
<dbReference type="AlphaFoldDB" id="A0A645GFN8"/>
<name>A0A645GFN8_9ZZZZ</name>
<feature type="domain" description="SH3b" evidence="1">
    <location>
        <begin position="1"/>
        <end position="54"/>
    </location>
</feature>
<evidence type="ECO:0000259" key="1">
    <source>
        <dbReference type="PROSITE" id="PS51781"/>
    </source>
</evidence>
<dbReference type="Pfam" id="PF08239">
    <property type="entry name" value="SH3_3"/>
    <property type="match status" value="1"/>
</dbReference>
<reference evidence="2" key="1">
    <citation type="submission" date="2019-08" db="EMBL/GenBank/DDBJ databases">
        <authorList>
            <person name="Kucharzyk K."/>
            <person name="Murdoch R.W."/>
            <person name="Higgins S."/>
            <person name="Loffler F."/>
        </authorList>
    </citation>
    <scope>NUCLEOTIDE SEQUENCE</scope>
</reference>